<evidence type="ECO:0000313" key="1">
    <source>
        <dbReference type="EMBL" id="ELR67215.1"/>
    </source>
</evidence>
<dbReference type="Proteomes" id="UP000011134">
    <property type="component" value="Unassembled WGS sequence"/>
</dbReference>
<dbReference type="OrthoDB" id="5815552at2"/>
<evidence type="ECO:0000313" key="2">
    <source>
        <dbReference type="Proteomes" id="UP000011134"/>
    </source>
</evidence>
<accession>L8JEF5</accession>
<reference evidence="1 2" key="1">
    <citation type="submission" date="2012-12" db="EMBL/GenBank/DDBJ databases">
        <title>Genome Assembly of Photobacterium sp. AK15.</title>
        <authorList>
            <person name="Khatri I."/>
            <person name="Vaidya B."/>
            <person name="Srinivas T.N.R."/>
            <person name="Subramanian S."/>
            <person name="Pinnaka A."/>
        </authorList>
    </citation>
    <scope>NUCLEOTIDE SEQUENCE [LARGE SCALE GENOMIC DNA]</scope>
    <source>
        <strain evidence="1 2">AK15</strain>
    </source>
</reference>
<organism evidence="1 2">
    <name type="scientific">Photobacterium marinum</name>
    <dbReference type="NCBI Taxonomy" id="1056511"/>
    <lineage>
        <taxon>Bacteria</taxon>
        <taxon>Pseudomonadati</taxon>
        <taxon>Pseudomonadota</taxon>
        <taxon>Gammaproteobacteria</taxon>
        <taxon>Vibrionales</taxon>
        <taxon>Vibrionaceae</taxon>
        <taxon>Photobacterium</taxon>
    </lineage>
</organism>
<gene>
    <name evidence="1" type="ORF">C942_02723</name>
</gene>
<dbReference type="PATRIC" id="fig|1056511.3.peg.785"/>
<proteinExistence type="predicted"/>
<comment type="caution">
    <text evidence="1">The sequence shown here is derived from an EMBL/GenBank/DDBJ whole genome shotgun (WGS) entry which is preliminary data.</text>
</comment>
<protein>
    <submittedName>
        <fullName evidence="1">Uncharacterized protein</fullName>
    </submittedName>
</protein>
<dbReference type="RefSeq" id="WP_007462654.1">
    <property type="nucleotide sequence ID" value="NZ_AMZO01000003.1"/>
</dbReference>
<sequence length="149" mass="16709">MDSNAQHALVEFLSGFDIAIPDTLAKGFAQELGSIRCALPRHVIEKSALDKRVTAQWQQVQNDTAQLEVSWNAQWLSLALPIKVVNDLKDHIFLLNLLAPSPLSNQVVLDKHQQVWLVSQLPLAEVRIHILNQHIDWLIERAAASQNNG</sequence>
<keyword evidence="2" id="KW-1185">Reference proteome</keyword>
<dbReference type="EMBL" id="AMZO01000003">
    <property type="protein sequence ID" value="ELR67215.1"/>
    <property type="molecule type" value="Genomic_DNA"/>
</dbReference>
<dbReference type="AlphaFoldDB" id="L8JEF5"/>
<name>L8JEF5_9GAMM</name>